<dbReference type="InterPro" id="IPR013096">
    <property type="entry name" value="Cupin_2"/>
</dbReference>
<evidence type="ECO:0000313" key="2">
    <source>
        <dbReference type="EMBL" id="TCS43321.1"/>
    </source>
</evidence>
<dbReference type="PANTHER" id="PTHR43346">
    <property type="entry name" value="LIGAND BINDING DOMAIN PROTEIN, PUTATIVE (AFU_ORTHOLOGUE AFUA_6G14370)-RELATED"/>
    <property type="match status" value="1"/>
</dbReference>
<dbReference type="SUPFAM" id="SSF51182">
    <property type="entry name" value="RmlC-like cupins"/>
    <property type="match status" value="1"/>
</dbReference>
<dbReference type="InterPro" id="IPR052538">
    <property type="entry name" value="Flavonoid_dioxygenase-like"/>
</dbReference>
<dbReference type="EMBL" id="SLZR01000002">
    <property type="protein sequence ID" value="TCS43321.1"/>
    <property type="molecule type" value="Genomic_DNA"/>
</dbReference>
<evidence type="ECO:0000313" key="3">
    <source>
        <dbReference type="Proteomes" id="UP000295793"/>
    </source>
</evidence>
<proteinExistence type="predicted"/>
<dbReference type="PANTHER" id="PTHR43346:SF1">
    <property type="entry name" value="QUERCETIN 2,3-DIOXYGENASE-RELATED"/>
    <property type="match status" value="1"/>
</dbReference>
<dbReference type="Proteomes" id="UP000295793">
    <property type="component" value="Unassembled WGS sequence"/>
</dbReference>
<dbReference type="InterPro" id="IPR014710">
    <property type="entry name" value="RmlC-like_jellyroll"/>
</dbReference>
<sequence>MIYNSNIETETLENTNYRKVLYTGTNMQLVVMCLQPGDDIPAEVHDDIEQFFRVEEGTAKVIIDDETFEVSDDEVFIVPPGAKHQVINAGDSELKLYTIYTPPEHPAGTVHKDQAEADAYEQAHHHH</sequence>
<keyword evidence="3" id="KW-1185">Reference proteome</keyword>
<comment type="caution">
    <text evidence="2">The sequence shown here is derived from an EMBL/GenBank/DDBJ whole genome shotgun (WGS) entry which is preliminary data.</text>
</comment>
<dbReference type="RefSeq" id="WP_132700153.1">
    <property type="nucleotide sequence ID" value="NZ_SLZR01000002.1"/>
</dbReference>
<reference evidence="2 3" key="1">
    <citation type="submission" date="2019-03" db="EMBL/GenBank/DDBJ databases">
        <title>Genomic Encyclopedia of Archaeal and Bacterial Type Strains, Phase II (KMG-II): from individual species to whole genera.</title>
        <authorList>
            <person name="Goeker M."/>
        </authorList>
    </citation>
    <scope>NUCLEOTIDE SEQUENCE [LARGE SCALE GENOMIC DNA]</scope>
    <source>
        <strain evidence="2 3">DSM 15388</strain>
    </source>
</reference>
<dbReference type="GO" id="GO:0016853">
    <property type="term" value="F:isomerase activity"/>
    <property type="evidence" value="ECO:0007669"/>
    <property type="project" value="UniProtKB-KW"/>
</dbReference>
<dbReference type="InterPro" id="IPR011051">
    <property type="entry name" value="RmlC_Cupin_sf"/>
</dbReference>
<keyword evidence="2" id="KW-0413">Isomerase</keyword>
<accession>A0A4R3IEU5</accession>
<protein>
    <submittedName>
        <fullName evidence="2">Mannose-6-phosphate isomerase-like protein (Cupin superfamily)</fullName>
    </submittedName>
</protein>
<feature type="domain" description="Cupin type-2" evidence="1">
    <location>
        <begin position="31"/>
        <end position="100"/>
    </location>
</feature>
<dbReference type="Pfam" id="PF07883">
    <property type="entry name" value="Cupin_2"/>
    <property type="match status" value="1"/>
</dbReference>
<evidence type="ECO:0000259" key="1">
    <source>
        <dbReference type="Pfam" id="PF07883"/>
    </source>
</evidence>
<name>A0A4R3IEU5_9GAMM</name>
<dbReference type="Gene3D" id="2.60.120.10">
    <property type="entry name" value="Jelly Rolls"/>
    <property type="match status" value="1"/>
</dbReference>
<dbReference type="AlphaFoldDB" id="A0A4R3IEU5"/>
<dbReference type="CDD" id="cd02223">
    <property type="entry name" value="cupin_Bh2720-like"/>
    <property type="match status" value="1"/>
</dbReference>
<gene>
    <name evidence="2" type="ORF">BCF53_102348</name>
</gene>
<dbReference type="OrthoDB" id="191551at2"/>
<organism evidence="2 3">
    <name type="scientific">Reinekea marinisedimentorum</name>
    <dbReference type="NCBI Taxonomy" id="230495"/>
    <lineage>
        <taxon>Bacteria</taxon>
        <taxon>Pseudomonadati</taxon>
        <taxon>Pseudomonadota</taxon>
        <taxon>Gammaproteobacteria</taxon>
        <taxon>Oceanospirillales</taxon>
        <taxon>Saccharospirillaceae</taxon>
        <taxon>Reinekea</taxon>
    </lineage>
</organism>